<dbReference type="RefSeq" id="WP_120526701.1">
    <property type="nucleotide sequence ID" value="NZ_JABFJV010000424.1"/>
</dbReference>
<dbReference type="EMBL" id="JABFJV010000424">
    <property type="protein sequence ID" value="NOK39160.1"/>
    <property type="molecule type" value="Genomic_DNA"/>
</dbReference>
<evidence type="ECO:0000313" key="1">
    <source>
        <dbReference type="EMBL" id="NOK39160.1"/>
    </source>
</evidence>
<accession>A0A3A8HY70</accession>
<evidence type="ECO:0000313" key="2">
    <source>
        <dbReference type="Proteomes" id="UP000563426"/>
    </source>
</evidence>
<dbReference type="AlphaFoldDB" id="A0A3A8HY70"/>
<comment type="caution">
    <text evidence="1">The sequence shown here is derived from an EMBL/GenBank/DDBJ whole genome shotgun (WGS) entry which is preliminary data.</text>
</comment>
<dbReference type="OrthoDB" id="5382742at2"/>
<keyword evidence="2" id="KW-1185">Reference proteome</keyword>
<proteinExistence type="predicted"/>
<organism evidence="1 2">
    <name type="scientific">Corallococcus exercitus</name>
    <dbReference type="NCBI Taxonomy" id="2316736"/>
    <lineage>
        <taxon>Bacteria</taxon>
        <taxon>Pseudomonadati</taxon>
        <taxon>Myxococcota</taxon>
        <taxon>Myxococcia</taxon>
        <taxon>Myxococcales</taxon>
        <taxon>Cystobacterineae</taxon>
        <taxon>Myxococcaceae</taxon>
        <taxon>Corallococcus</taxon>
    </lineage>
</organism>
<reference evidence="1 2" key="1">
    <citation type="submission" date="2020-05" db="EMBL/GenBank/DDBJ databases">
        <authorList>
            <person name="Whitworth D."/>
        </authorList>
    </citation>
    <scope>NUCLEOTIDE SEQUENCE [LARGE SCALE GENOMIC DNA]</scope>
    <source>
        <strain evidence="1 2">AB043B</strain>
    </source>
</reference>
<gene>
    <name evidence="1" type="ORF">HMI49_38890</name>
</gene>
<sequence length="171" mass="18533">MDSVTTHPFISFAPAMPQAPRADTQAALVSFFQDFGFTARGDLEKLAGWILGTRELSLSPEAALALARWRVEGWLAEVLGPAHVGPALLVRGRAAFVLVGGARWGADVLMRAPSSLPEAWRRAVCEAVPMSAPAEVPCQMREQVLVLNPFMDMLRRWLRPAASQAGVSPSR</sequence>
<dbReference type="Proteomes" id="UP000563426">
    <property type="component" value="Unassembled WGS sequence"/>
</dbReference>
<name>A0A3A8HY70_9BACT</name>
<protein>
    <submittedName>
        <fullName evidence="1">Uncharacterized protein</fullName>
    </submittedName>
</protein>